<dbReference type="GO" id="GO:0016020">
    <property type="term" value="C:membrane"/>
    <property type="evidence" value="ECO:0007669"/>
    <property type="project" value="GOC"/>
</dbReference>
<evidence type="ECO:0000256" key="1">
    <source>
        <dbReference type="ARBA" id="ARBA00006739"/>
    </source>
</evidence>
<reference evidence="6" key="1">
    <citation type="submission" date="2019-09" db="EMBL/GenBank/DDBJ databases">
        <title>Antimicrobial potential of Antarctic Bacteria.</title>
        <authorList>
            <person name="Benaud N."/>
            <person name="Edwards R.J."/>
            <person name="Ferrari B.C."/>
        </authorList>
    </citation>
    <scope>NUCLEOTIDE SEQUENCE [LARGE SCALE GENOMIC DNA]</scope>
    <source>
        <strain evidence="6">INR9</strain>
    </source>
</reference>
<dbReference type="GO" id="GO:0006506">
    <property type="term" value="P:GPI anchor biosynthetic process"/>
    <property type="evidence" value="ECO:0007669"/>
    <property type="project" value="TreeGrafter"/>
</dbReference>
<protein>
    <submittedName>
        <fullName evidence="5">Polyprenol monophosphomannose synthase</fullName>
    </submittedName>
</protein>
<evidence type="ECO:0000256" key="3">
    <source>
        <dbReference type="ARBA" id="ARBA00022679"/>
    </source>
</evidence>
<dbReference type="SUPFAM" id="SSF53448">
    <property type="entry name" value="Nucleotide-diphospho-sugar transferases"/>
    <property type="match status" value="1"/>
</dbReference>
<evidence type="ECO:0000313" key="6">
    <source>
        <dbReference type="Proteomes" id="UP000515511"/>
    </source>
</evidence>
<feature type="domain" description="Glycosyltransferase 2-like" evidence="4">
    <location>
        <begin position="46"/>
        <end position="214"/>
    </location>
</feature>
<evidence type="ECO:0000313" key="5">
    <source>
        <dbReference type="EMBL" id="QNE36714.1"/>
    </source>
</evidence>
<dbReference type="PANTHER" id="PTHR43398:SF1">
    <property type="entry name" value="DOLICHOL-PHOSPHATE MANNOSYLTRANSFERASE SUBUNIT 1"/>
    <property type="match status" value="1"/>
</dbReference>
<dbReference type="AlphaFoldDB" id="A0A7G6YDZ9"/>
<dbReference type="InterPro" id="IPR039528">
    <property type="entry name" value="DPM1-like"/>
</dbReference>
<dbReference type="GO" id="GO:0035269">
    <property type="term" value="P:protein O-linked glycosylation via mannose"/>
    <property type="evidence" value="ECO:0007669"/>
    <property type="project" value="TreeGrafter"/>
</dbReference>
<dbReference type="KEGG" id="lse:F1C12_17400"/>
<organism evidence="5 6">
    <name type="scientific">Leifsonia shinshuensis</name>
    <dbReference type="NCBI Taxonomy" id="150026"/>
    <lineage>
        <taxon>Bacteria</taxon>
        <taxon>Bacillati</taxon>
        <taxon>Actinomycetota</taxon>
        <taxon>Actinomycetes</taxon>
        <taxon>Micrococcales</taxon>
        <taxon>Microbacteriaceae</taxon>
        <taxon>Leifsonia</taxon>
    </lineage>
</organism>
<dbReference type="EMBL" id="CP043641">
    <property type="protein sequence ID" value="QNE36714.1"/>
    <property type="molecule type" value="Genomic_DNA"/>
</dbReference>
<dbReference type="Proteomes" id="UP000515511">
    <property type="component" value="Chromosome"/>
</dbReference>
<comment type="similarity">
    <text evidence="1">Belongs to the glycosyltransferase 2 family.</text>
</comment>
<sequence>MDRRRISISQPASRILCRTLEAVAWNGRVSQVGTEKQYGTPVEGVSVVVPTYNESGNVAELVRRLAAVLDADLGEILIVDDSTDDTAQVAAESADRVPHRVRVVRREEPAGGLSGAVLTGMALAVHPWIVVMDGDLQHPPEDLPRLLAAGEARGADIVAASRYLDGGSAGGLDGLLRRLVSSGSTLVARALFPRRLRDCSDPMTGFFAVRRDALDLASLRPQGFKILLEVLLRHRLTLTEIPFAFGIRTAGASKATVANGAAFLRQLVVLRFQPSSPRLAQAAAEVV</sequence>
<dbReference type="Pfam" id="PF00535">
    <property type="entry name" value="Glycos_transf_2"/>
    <property type="match status" value="1"/>
</dbReference>
<accession>A0A7G6YDZ9</accession>
<keyword evidence="2" id="KW-0328">Glycosyltransferase</keyword>
<dbReference type="CDD" id="cd06442">
    <property type="entry name" value="DPM1_like"/>
    <property type="match status" value="1"/>
</dbReference>
<dbReference type="Gene3D" id="3.90.550.10">
    <property type="entry name" value="Spore Coat Polysaccharide Biosynthesis Protein SpsA, Chain A"/>
    <property type="match status" value="1"/>
</dbReference>
<name>A0A7G6YDZ9_9MICO</name>
<dbReference type="PANTHER" id="PTHR43398">
    <property type="entry name" value="DOLICHOL-PHOSPHATE MANNOSYLTRANSFERASE SUBUNIT 1"/>
    <property type="match status" value="1"/>
</dbReference>
<proteinExistence type="inferred from homology"/>
<evidence type="ECO:0000256" key="2">
    <source>
        <dbReference type="ARBA" id="ARBA00022676"/>
    </source>
</evidence>
<dbReference type="InterPro" id="IPR029044">
    <property type="entry name" value="Nucleotide-diphossugar_trans"/>
</dbReference>
<evidence type="ECO:0000259" key="4">
    <source>
        <dbReference type="Pfam" id="PF00535"/>
    </source>
</evidence>
<dbReference type="GO" id="GO:0006488">
    <property type="term" value="P:dolichol-linked oligosaccharide biosynthetic process"/>
    <property type="evidence" value="ECO:0007669"/>
    <property type="project" value="TreeGrafter"/>
</dbReference>
<dbReference type="InterPro" id="IPR001173">
    <property type="entry name" value="Glyco_trans_2-like"/>
</dbReference>
<gene>
    <name evidence="5" type="ORF">F1C12_17400</name>
</gene>
<dbReference type="GO" id="GO:0004582">
    <property type="term" value="F:dolichyl-phosphate beta-D-mannosyltransferase activity"/>
    <property type="evidence" value="ECO:0007669"/>
    <property type="project" value="InterPro"/>
</dbReference>
<keyword evidence="3" id="KW-0808">Transferase</keyword>